<comment type="caution">
    <text evidence="2">The sequence shown here is derived from an EMBL/GenBank/DDBJ whole genome shotgun (WGS) entry which is preliminary data.</text>
</comment>
<feature type="transmembrane region" description="Helical" evidence="1">
    <location>
        <begin position="184"/>
        <end position="205"/>
    </location>
</feature>
<feature type="transmembrane region" description="Helical" evidence="1">
    <location>
        <begin position="244"/>
        <end position="261"/>
    </location>
</feature>
<keyword evidence="3" id="KW-1185">Reference proteome</keyword>
<evidence type="ECO:0008006" key="4">
    <source>
        <dbReference type="Google" id="ProtNLM"/>
    </source>
</evidence>
<dbReference type="Gene3D" id="1.20.1250.20">
    <property type="entry name" value="MFS general substrate transporter like domains"/>
    <property type="match status" value="1"/>
</dbReference>
<sequence length="369" mass="37565">MVTETALAPFYPALFRTAFDVHDFAATGWFIALSRISAIVAIPLWGLATRRWRIEHLVLAGQAVAVVLAACLALAPTYAAFAAIGIALVAVKAVVLLAYPKIAGTHRDGLLPGVRQYVVVLQGAIVAASGLGTLIVSVPNPRQALPLLAVIEAGLLLLCAVALRTREAGPAPAPRVPGLPRRALVPLAALVLGYALAGALVRPYFTEFAVAAGFSELAAGSLFVAAHAAALAAVARIRTRAPRLVVPFALAAAGLAVQAMVTDPLGLAIGRIVFGAGLGLGQVALDVRVLTAARGSETGYGAVAAAQHTGLLLAPVIATATATQDLAIPLAAGAGLFAVLATLAAPALNTATKYLNRPTEVSDVPVRTR</sequence>
<feature type="transmembrane region" description="Helical" evidence="1">
    <location>
        <begin position="57"/>
        <end position="75"/>
    </location>
</feature>
<protein>
    <recommendedName>
        <fullName evidence="4">MFS transporter</fullName>
    </recommendedName>
</protein>
<evidence type="ECO:0000256" key="1">
    <source>
        <dbReference type="SAM" id="Phobius"/>
    </source>
</evidence>
<reference evidence="2 3" key="1">
    <citation type="journal article" date="2019" name="Int. J. Syst. Evol. Microbiol.">
        <title>The Global Catalogue of Microorganisms (GCM) 10K type strain sequencing project: providing services to taxonomists for standard genome sequencing and annotation.</title>
        <authorList>
            <consortium name="The Broad Institute Genomics Platform"/>
            <consortium name="The Broad Institute Genome Sequencing Center for Infectious Disease"/>
            <person name="Wu L."/>
            <person name="Ma J."/>
        </authorList>
    </citation>
    <scope>NUCLEOTIDE SEQUENCE [LARGE SCALE GENOMIC DNA]</scope>
    <source>
        <strain evidence="2 3">JCM 16221</strain>
    </source>
</reference>
<feature type="transmembrane region" description="Helical" evidence="1">
    <location>
        <begin position="267"/>
        <end position="287"/>
    </location>
</feature>
<feature type="transmembrane region" description="Helical" evidence="1">
    <location>
        <begin position="144"/>
        <end position="163"/>
    </location>
</feature>
<proteinExistence type="predicted"/>
<organism evidence="2 3">
    <name type="scientific">Saccharopolyspora halophila</name>
    <dbReference type="NCBI Taxonomy" id="405551"/>
    <lineage>
        <taxon>Bacteria</taxon>
        <taxon>Bacillati</taxon>
        <taxon>Actinomycetota</taxon>
        <taxon>Actinomycetes</taxon>
        <taxon>Pseudonocardiales</taxon>
        <taxon>Pseudonocardiaceae</taxon>
        <taxon>Saccharopolyspora</taxon>
    </lineage>
</organism>
<dbReference type="InterPro" id="IPR036259">
    <property type="entry name" value="MFS_trans_sf"/>
</dbReference>
<dbReference type="SUPFAM" id="SSF103473">
    <property type="entry name" value="MFS general substrate transporter"/>
    <property type="match status" value="1"/>
</dbReference>
<dbReference type="EMBL" id="BAAARA010000023">
    <property type="protein sequence ID" value="GAA2362442.1"/>
    <property type="molecule type" value="Genomic_DNA"/>
</dbReference>
<keyword evidence="1" id="KW-0812">Transmembrane</keyword>
<feature type="transmembrane region" description="Helical" evidence="1">
    <location>
        <begin position="326"/>
        <end position="348"/>
    </location>
</feature>
<name>A0ABN3GVY2_9PSEU</name>
<feature type="transmembrane region" description="Helical" evidence="1">
    <location>
        <begin position="81"/>
        <end position="99"/>
    </location>
</feature>
<keyword evidence="1" id="KW-0472">Membrane</keyword>
<dbReference type="RefSeq" id="WP_344137352.1">
    <property type="nucleotide sequence ID" value="NZ_BAAARA010000023.1"/>
</dbReference>
<feature type="transmembrane region" description="Helical" evidence="1">
    <location>
        <begin position="24"/>
        <end position="45"/>
    </location>
</feature>
<gene>
    <name evidence="2" type="ORF">GCM10009854_47640</name>
</gene>
<evidence type="ECO:0000313" key="2">
    <source>
        <dbReference type="EMBL" id="GAA2362442.1"/>
    </source>
</evidence>
<keyword evidence="1" id="KW-1133">Transmembrane helix</keyword>
<evidence type="ECO:0000313" key="3">
    <source>
        <dbReference type="Proteomes" id="UP001501218"/>
    </source>
</evidence>
<feature type="transmembrane region" description="Helical" evidence="1">
    <location>
        <begin position="119"/>
        <end position="138"/>
    </location>
</feature>
<feature type="transmembrane region" description="Helical" evidence="1">
    <location>
        <begin position="217"/>
        <end position="237"/>
    </location>
</feature>
<accession>A0ABN3GVY2</accession>
<feature type="transmembrane region" description="Helical" evidence="1">
    <location>
        <begin position="299"/>
        <end position="320"/>
    </location>
</feature>
<dbReference type="Proteomes" id="UP001501218">
    <property type="component" value="Unassembled WGS sequence"/>
</dbReference>